<dbReference type="InterPro" id="IPR052360">
    <property type="entry name" value="Transcr_Regulatory_Proteins"/>
</dbReference>
<dbReference type="Pfam" id="PF00172">
    <property type="entry name" value="Zn_clus"/>
    <property type="match status" value="1"/>
</dbReference>
<evidence type="ECO:0000313" key="10">
    <source>
        <dbReference type="Proteomes" id="UP001154252"/>
    </source>
</evidence>
<dbReference type="PROSITE" id="PS00463">
    <property type="entry name" value="ZN2_CY6_FUNGAL_1"/>
    <property type="match status" value="1"/>
</dbReference>
<evidence type="ECO:0000256" key="2">
    <source>
        <dbReference type="ARBA" id="ARBA00022833"/>
    </source>
</evidence>
<dbReference type="GO" id="GO:0008270">
    <property type="term" value="F:zinc ion binding"/>
    <property type="evidence" value="ECO:0007669"/>
    <property type="project" value="InterPro"/>
</dbReference>
<dbReference type="GO" id="GO:0000981">
    <property type="term" value="F:DNA-binding transcription factor activity, RNA polymerase II-specific"/>
    <property type="evidence" value="ECO:0007669"/>
    <property type="project" value="InterPro"/>
</dbReference>
<feature type="domain" description="Zn(2)-C6 fungal-type" evidence="8">
    <location>
        <begin position="127"/>
        <end position="155"/>
    </location>
</feature>
<dbReference type="Pfam" id="PF11951">
    <property type="entry name" value="Fungal_trans_2"/>
    <property type="match status" value="1"/>
</dbReference>
<dbReference type="SMART" id="SM00066">
    <property type="entry name" value="GAL4"/>
    <property type="match status" value="1"/>
</dbReference>
<keyword evidence="2" id="KW-0862">Zinc</keyword>
<evidence type="ECO:0000259" key="8">
    <source>
        <dbReference type="PROSITE" id="PS50048"/>
    </source>
</evidence>
<dbReference type="InterPro" id="IPR001138">
    <property type="entry name" value="Zn2Cys6_DnaBD"/>
</dbReference>
<name>A0A9W4P4E8_9EURO</name>
<dbReference type="Proteomes" id="UP001154252">
    <property type="component" value="Unassembled WGS sequence"/>
</dbReference>
<dbReference type="PANTHER" id="PTHR36206">
    <property type="entry name" value="ASPERCRYPTIN BIOSYNTHESIS CLUSTER-SPECIFIC TRANSCRIPTION REGULATOR ATNN-RELATED"/>
    <property type="match status" value="1"/>
</dbReference>
<dbReference type="InterPro" id="IPR021858">
    <property type="entry name" value="Fun_TF"/>
</dbReference>
<feature type="compositionally biased region" description="Basic and acidic residues" evidence="7">
    <location>
        <begin position="41"/>
        <end position="55"/>
    </location>
</feature>
<dbReference type="InterPro" id="IPR036864">
    <property type="entry name" value="Zn2-C6_fun-type_DNA-bd_sf"/>
</dbReference>
<sequence length="627" mass="70312">MVHSIIAVGIRRSEARRSDQVGIAASGSKCNDPLPGNIAEPRLDKYEDGTSTKGPCDAREIPPKRGLLRDPPGDPEIFLSHGAQPSIPNLTPIMSDPPTLSPGSQSTLVIRDREKRKRTSASKVRTGCVTCKSRHKKCDETRPACLMCTRAGRVCQGYTAPPDRRTREVRDARTAKTNGGALNIVHVGQRQAQSVGLVHVVDGSQIGLSRMERDYLYSFRSYTAGQCAGYHFDPFWQVLVHQVSESCPEVRHAAIGIGALHRRFSNPGSNRNDIFPIRQSTKAIACLRTAMMKDDQSDPSAMEKVLVACVVLVTFALFQGDVDAVRCHLQAGTKLLWGWRKKNTNSPVASVLLHTFIQLHIHWASATRLQDYLGGGYPYLRELIHDNLVDISAYTDELSKSTMTVFIQCWALMFSDPVSFDPQTTNLSQGFTWDTPANKVHRLRTQVEECNALHRKTSCSTKLRAFMVLRIQIEMLQIILASTTFSGSETEWDPLLPHFQNIADKAEVLLSDFNHLPDPLFSVKEGFLGALMFCGLKCRDWTVRRKVLAICRKYNRREGIFSTAEAVLLLQRVYDVESAGIPPGEEIPESARIPLAYIAEYPNHSKFNTKTHIKYCDRDRNWYSEWL</sequence>
<keyword evidence="10" id="KW-1185">Reference proteome</keyword>
<evidence type="ECO:0000256" key="1">
    <source>
        <dbReference type="ARBA" id="ARBA00022723"/>
    </source>
</evidence>
<dbReference type="CDD" id="cd00067">
    <property type="entry name" value="GAL4"/>
    <property type="match status" value="1"/>
</dbReference>
<dbReference type="GO" id="GO:0003677">
    <property type="term" value="F:DNA binding"/>
    <property type="evidence" value="ECO:0007669"/>
    <property type="project" value="UniProtKB-KW"/>
</dbReference>
<dbReference type="SUPFAM" id="SSF57701">
    <property type="entry name" value="Zn2/Cys6 DNA-binding domain"/>
    <property type="match status" value="1"/>
</dbReference>
<reference evidence="9" key="1">
    <citation type="submission" date="2021-07" db="EMBL/GenBank/DDBJ databases">
        <authorList>
            <person name="Branca A.L. A."/>
        </authorList>
    </citation>
    <scope>NUCLEOTIDE SEQUENCE</scope>
</reference>
<feature type="region of interest" description="Disordered" evidence="7">
    <location>
        <begin position="93"/>
        <end position="118"/>
    </location>
</feature>
<evidence type="ECO:0000256" key="4">
    <source>
        <dbReference type="ARBA" id="ARBA00023125"/>
    </source>
</evidence>
<dbReference type="OrthoDB" id="2593732at2759"/>
<feature type="region of interest" description="Disordered" evidence="7">
    <location>
        <begin position="32"/>
        <end position="55"/>
    </location>
</feature>
<keyword evidence="1" id="KW-0479">Metal-binding</keyword>
<accession>A0A9W4P4E8</accession>
<evidence type="ECO:0000256" key="3">
    <source>
        <dbReference type="ARBA" id="ARBA00023015"/>
    </source>
</evidence>
<evidence type="ECO:0000256" key="7">
    <source>
        <dbReference type="SAM" id="MobiDB-lite"/>
    </source>
</evidence>
<organism evidence="9 10">
    <name type="scientific">Penicillium egyptiacum</name>
    <dbReference type="NCBI Taxonomy" id="1303716"/>
    <lineage>
        <taxon>Eukaryota</taxon>
        <taxon>Fungi</taxon>
        <taxon>Dikarya</taxon>
        <taxon>Ascomycota</taxon>
        <taxon>Pezizomycotina</taxon>
        <taxon>Eurotiomycetes</taxon>
        <taxon>Eurotiomycetidae</taxon>
        <taxon>Eurotiales</taxon>
        <taxon>Aspergillaceae</taxon>
        <taxon>Penicillium</taxon>
    </lineage>
</organism>
<keyword evidence="6" id="KW-0539">Nucleus</keyword>
<dbReference type="PROSITE" id="PS50048">
    <property type="entry name" value="ZN2_CY6_FUNGAL_2"/>
    <property type="match status" value="1"/>
</dbReference>
<keyword evidence="5" id="KW-0804">Transcription</keyword>
<evidence type="ECO:0000313" key="9">
    <source>
        <dbReference type="EMBL" id="CAG8902727.1"/>
    </source>
</evidence>
<protein>
    <recommendedName>
        <fullName evidence="8">Zn(2)-C6 fungal-type domain-containing protein</fullName>
    </recommendedName>
</protein>
<dbReference type="PANTHER" id="PTHR36206:SF12">
    <property type="entry name" value="ASPERCRYPTIN BIOSYNTHESIS CLUSTER-SPECIFIC TRANSCRIPTION REGULATOR ATNN-RELATED"/>
    <property type="match status" value="1"/>
</dbReference>
<proteinExistence type="predicted"/>
<comment type="caution">
    <text evidence="9">The sequence shown here is derived from an EMBL/GenBank/DDBJ whole genome shotgun (WGS) entry which is preliminary data.</text>
</comment>
<evidence type="ECO:0000256" key="6">
    <source>
        <dbReference type="ARBA" id="ARBA00023242"/>
    </source>
</evidence>
<dbReference type="AlphaFoldDB" id="A0A9W4P4E8"/>
<dbReference type="Gene3D" id="4.10.240.10">
    <property type="entry name" value="Zn(2)-C6 fungal-type DNA-binding domain"/>
    <property type="match status" value="1"/>
</dbReference>
<gene>
    <name evidence="9" type="ORF">PEGY_LOCUS6900</name>
</gene>
<evidence type="ECO:0000256" key="5">
    <source>
        <dbReference type="ARBA" id="ARBA00023163"/>
    </source>
</evidence>
<keyword evidence="3" id="KW-0805">Transcription regulation</keyword>
<dbReference type="EMBL" id="CAJVRC010000876">
    <property type="protein sequence ID" value="CAG8902727.1"/>
    <property type="molecule type" value="Genomic_DNA"/>
</dbReference>
<keyword evidence="4" id="KW-0238">DNA-binding</keyword>